<dbReference type="PANTHER" id="PTHR24100:SF151">
    <property type="entry name" value="ICOS LIGAND"/>
    <property type="match status" value="1"/>
</dbReference>
<evidence type="ECO:0000259" key="4">
    <source>
        <dbReference type="PROSITE" id="PS50835"/>
    </source>
</evidence>
<keyword evidence="3" id="KW-0393">Immunoglobulin domain</keyword>
<sequence>MVSIRCTKYSSDWKLLLLMWTNSLHRFNISQPQELLSQKGNTSTITCSFTPPQDRDLLNIRIYWRAGSPRGAYAYHPNKEMIDPHYKDRTELKGNLDLHIMNVQEEDETSYYCFVMLTLCTSPYNYKSVIDLGRGTKLTVTSKCTVLSYIAISALKCICHSASQYKTHS</sequence>
<protein>
    <recommendedName>
        <fullName evidence="4">Ig-like domain-containing protein</fullName>
    </recommendedName>
</protein>
<keyword evidence="2" id="KW-0472">Membrane</keyword>
<dbReference type="PANTHER" id="PTHR24100">
    <property type="entry name" value="BUTYROPHILIN"/>
    <property type="match status" value="1"/>
</dbReference>
<dbReference type="SMART" id="SM00409">
    <property type="entry name" value="IG"/>
    <property type="match status" value="1"/>
</dbReference>
<dbReference type="Gene3D" id="2.60.40.10">
    <property type="entry name" value="Immunoglobulins"/>
    <property type="match status" value="1"/>
</dbReference>
<dbReference type="Ensembl" id="ENSLLET00000025544.1">
    <property type="protein sequence ID" value="ENSLLEP00000024602.1"/>
    <property type="gene ID" value="ENSLLEG00000015659.1"/>
</dbReference>
<comment type="subcellular location">
    <subcellularLocation>
        <location evidence="1">Membrane</location>
    </subcellularLocation>
</comment>
<name>A0A8C5PLH0_9ANUR</name>
<evidence type="ECO:0000256" key="2">
    <source>
        <dbReference type="ARBA" id="ARBA00023136"/>
    </source>
</evidence>
<evidence type="ECO:0000256" key="3">
    <source>
        <dbReference type="ARBA" id="ARBA00023319"/>
    </source>
</evidence>
<proteinExistence type="predicted"/>
<dbReference type="InterPro" id="IPR013106">
    <property type="entry name" value="Ig_V-set"/>
</dbReference>
<reference evidence="5" key="2">
    <citation type="submission" date="2025-09" db="UniProtKB">
        <authorList>
            <consortium name="Ensembl"/>
        </authorList>
    </citation>
    <scope>IDENTIFICATION</scope>
</reference>
<feature type="domain" description="Ig-like" evidence="4">
    <location>
        <begin position="25"/>
        <end position="115"/>
    </location>
</feature>
<dbReference type="OrthoDB" id="6152887at2759"/>
<dbReference type="GO" id="GO:0009897">
    <property type="term" value="C:external side of plasma membrane"/>
    <property type="evidence" value="ECO:0007669"/>
    <property type="project" value="TreeGrafter"/>
</dbReference>
<dbReference type="InterPro" id="IPR036179">
    <property type="entry name" value="Ig-like_dom_sf"/>
</dbReference>
<dbReference type="InterPro" id="IPR013783">
    <property type="entry name" value="Ig-like_fold"/>
</dbReference>
<dbReference type="InterPro" id="IPR003599">
    <property type="entry name" value="Ig_sub"/>
</dbReference>
<dbReference type="PROSITE" id="PS50835">
    <property type="entry name" value="IG_LIKE"/>
    <property type="match status" value="1"/>
</dbReference>
<reference evidence="5" key="1">
    <citation type="submission" date="2025-08" db="UniProtKB">
        <authorList>
            <consortium name="Ensembl"/>
        </authorList>
    </citation>
    <scope>IDENTIFICATION</scope>
</reference>
<evidence type="ECO:0000313" key="6">
    <source>
        <dbReference type="Proteomes" id="UP000694569"/>
    </source>
</evidence>
<keyword evidence="6" id="KW-1185">Reference proteome</keyword>
<dbReference type="SUPFAM" id="SSF48726">
    <property type="entry name" value="Immunoglobulin"/>
    <property type="match status" value="1"/>
</dbReference>
<dbReference type="GO" id="GO:0050852">
    <property type="term" value="P:T cell receptor signaling pathway"/>
    <property type="evidence" value="ECO:0007669"/>
    <property type="project" value="TreeGrafter"/>
</dbReference>
<dbReference type="Pfam" id="PF07686">
    <property type="entry name" value="V-set"/>
    <property type="match status" value="1"/>
</dbReference>
<accession>A0A8C5PLH0</accession>
<evidence type="ECO:0000313" key="5">
    <source>
        <dbReference type="Ensembl" id="ENSLLEP00000024602.1"/>
    </source>
</evidence>
<dbReference type="Proteomes" id="UP000694569">
    <property type="component" value="Unplaced"/>
</dbReference>
<evidence type="ECO:0000256" key="1">
    <source>
        <dbReference type="ARBA" id="ARBA00004370"/>
    </source>
</evidence>
<dbReference type="InterPro" id="IPR007110">
    <property type="entry name" value="Ig-like_dom"/>
</dbReference>
<organism evidence="5 6">
    <name type="scientific">Leptobrachium leishanense</name>
    <name type="common">Leishan spiny toad</name>
    <dbReference type="NCBI Taxonomy" id="445787"/>
    <lineage>
        <taxon>Eukaryota</taxon>
        <taxon>Metazoa</taxon>
        <taxon>Chordata</taxon>
        <taxon>Craniata</taxon>
        <taxon>Vertebrata</taxon>
        <taxon>Euteleostomi</taxon>
        <taxon>Amphibia</taxon>
        <taxon>Batrachia</taxon>
        <taxon>Anura</taxon>
        <taxon>Pelobatoidea</taxon>
        <taxon>Megophryidae</taxon>
        <taxon>Leptobrachium</taxon>
    </lineage>
</organism>
<dbReference type="GeneTree" id="ENSGT01010000229008"/>
<dbReference type="AlphaFoldDB" id="A0A8C5PLH0"/>
<dbReference type="GO" id="GO:0005102">
    <property type="term" value="F:signaling receptor binding"/>
    <property type="evidence" value="ECO:0007669"/>
    <property type="project" value="TreeGrafter"/>
</dbReference>
<dbReference type="GO" id="GO:0001817">
    <property type="term" value="P:regulation of cytokine production"/>
    <property type="evidence" value="ECO:0007669"/>
    <property type="project" value="TreeGrafter"/>
</dbReference>
<dbReference type="InterPro" id="IPR050504">
    <property type="entry name" value="IgSF_BTN/MOG"/>
</dbReference>